<dbReference type="SUPFAM" id="SSF54637">
    <property type="entry name" value="Thioesterase/thiol ester dehydrase-isomerase"/>
    <property type="match status" value="1"/>
</dbReference>
<sequence>MTSGVMDRRGTVIGMTDELTAQLHVAMPFTAVLGASALKVAPDEVVLRLDWDATRCTTGGLLHGGALMALADAAGGWCAFLNLPEGATGTATVTSATNFLRPVTSGHVEATARPLSVGRTVVVADTELRDAEGRLAARVTQTQAVLRG</sequence>
<dbReference type="Pfam" id="PF03061">
    <property type="entry name" value="4HBT"/>
    <property type="match status" value="1"/>
</dbReference>
<evidence type="ECO:0000259" key="3">
    <source>
        <dbReference type="Pfam" id="PF03061"/>
    </source>
</evidence>
<keyword evidence="2" id="KW-0378">Hydrolase</keyword>
<evidence type="ECO:0000313" key="4">
    <source>
        <dbReference type="EMBL" id="TQM43974.1"/>
    </source>
</evidence>
<dbReference type="InterPro" id="IPR003736">
    <property type="entry name" value="PAAI_dom"/>
</dbReference>
<dbReference type="NCBIfam" id="TIGR00369">
    <property type="entry name" value="unchar_dom_1"/>
    <property type="match status" value="1"/>
</dbReference>
<dbReference type="PANTHER" id="PTHR43240">
    <property type="entry name" value="1,4-DIHYDROXY-2-NAPHTHOYL-COA THIOESTERASE 1"/>
    <property type="match status" value="1"/>
</dbReference>
<comment type="caution">
    <text evidence="4">The sequence shown here is derived from an EMBL/GenBank/DDBJ whole genome shotgun (WGS) entry which is preliminary data.</text>
</comment>
<evidence type="ECO:0000313" key="5">
    <source>
        <dbReference type="Proteomes" id="UP000319818"/>
    </source>
</evidence>
<dbReference type="GO" id="GO:0005829">
    <property type="term" value="C:cytosol"/>
    <property type="evidence" value="ECO:0007669"/>
    <property type="project" value="TreeGrafter"/>
</dbReference>
<dbReference type="PANTHER" id="PTHR43240:SF5">
    <property type="entry name" value="1,4-DIHYDROXY-2-NAPHTHOYL-COA THIOESTERASE 1"/>
    <property type="match status" value="1"/>
</dbReference>
<dbReference type="InterPro" id="IPR006683">
    <property type="entry name" value="Thioestr_dom"/>
</dbReference>
<reference evidence="4 5" key="1">
    <citation type="submission" date="2019-06" db="EMBL/GenBank/DDBJ databases">
        <title>Sequencing the genomes of 1000 actinobacteria strains.</title>
        <authorList>
            <person name="Klenk H.-P."/>
        </authorList>
    </citation>
    <scope>NUCLEOTIDE SEQUENCE [LARGE SCALE GENOMIC DNA]</scope>
    <source>
        <strain evidence="4 5">DSM 45511</strain>
    </source>
</reference>
<name>A0A543GD51_9PSEU</name>
<evidence type="ECO:0000256" key="2">
    <source>
        <dbReference type="ARBA" id="ARBA00022801"/>
    </source>
</evidence>
<protein>
    <submittedName>
        <fullName evidence="4">Uncharacterized protein (TIGR00369 family)</fullName>
    </submittedName>
</protein>
<dbReference type="AlphaFoldDB" id="A0A543GD51"/>
<dbReference type="EMBL" id="VFPH01000001">
    <property type="protein sequence ID" value="TQM43974.1"/>
    <property type="molecule type" value="Genomic_DNA"/>
</dbReference>
<accession>A0A543GD51</accession>
<dbReference type="InterPro" id="IPR029069">
    <property type="entry name" value="HotDog_dom_sf"/>
</dbReference>
<dbReference type="Gene3D" id="3.10.129.10">
    <property type="entry name" value="Hotdog Thioesterase"/>
    <property type="match status" value="1"/>
</dbReference>
<dbReference type="CDD" id="cd03443">
    <property type="entry name" value="PaaI_thioesterase"/>
    <property type="match status" value="1"/>
</dbReference>
<dbReference type="GO" id="GO:0061522">
    <property type="term" value="F:1,4-dihydroxy-2-naphthoyl-CoA thioesterase activity"/>
    <property type="evidence" value="ECO:0007669"/>
    <property type="project" value="TreeGrafter"/>
</dbReference>
<organism evidence="4 5">
    <name type="scientific">Pseudonocardia cypriaca</name>
    <dbReference type="NCBI Taxonomy" id="882449"/>
    <lineage>
        <taxon>Bacteria</taxon>
        <taxon>Bacillati</taxon>
        <taxon>Actinomycetota</taxon>
        <taxon>Actinomycetes</taxon>
        <taxon>Pseudonocardiales</taxon>
        <taxon>Pseudonocardiaceae</taxon>
        <taxon>Pseudonocardia</taxon>
    </lineage>
</organism>
<dbReference type="Proteomes" id="UP000319818">
    <property type="component" value="Unassembled WGS sequence"/>
</dbReference>
<gene>
    <name evidence="4" type="ORF">FB388_1333</name>
</gene>
<evidence type="ECO:0000256" key="1">
    <source>
        <dbReference type="ARBA" id="ARBA00008324"/>
    </source>
</evidence>
<comment type="similarity">
    <text evidence="1">Belongs to the thioesterase PaaI family.</text>
</comment>
<keyword evidence="5" id="KW-1185">Reference proteome</keyword>
<proteinExistence type="inferred from homology"/>
<feature type="domain" description="Thioesterase" evidence="3">
    <location>
        <begin position="59"/>
        <end position="136"/>
    </location>
</feature>